<dbReference type="AlphaFoldDB" id="A0A1S2V362"/>
<dbReference type="EMBL" id="MDDR01000022">
    <property type="protein sequence ID" value="OIN53157.1"/>
    <property type="molecule type" value="Genomic_DNA"/>
</dbReference>
<evidence type="ECO:0000313" key="1">
    <source>
        <dbReference type="EMBL" id="OIN53157.1"/>
    </source>
</evidence>
<proteinExistence type="predicted"/>
<sequence>MKRFIQGEHRGQGTLLPDTALLDKGVDMVAHFSRPVLVVSGEGGAGVTLKRMRVVMQIVLGENMYRISSRAWPTWWLPWSFAAGWSAPAEMPLAWSLPYSIPAWLVHCLRSTNNRAATGPLRNWQSAAIPHARSSRTASK</sequence>
<dbReference type="Proteomes" id="UP000181661">
    <property type="component" value="Unassembled WGS sequence"/>
</dbReference>
<organism evidence="1 2">
    <name type="scientific">Pseudomonas costantinii</name>
    <dbReference type="NCBI Taxonomy" id="168469"/>
    <lineage>
        <taxon>Bacteria</taxon>
        <taxon>Pseudomonadati</taxon>
        <taxon>Pseudomonadota</taxon>
        <taxon>Gammaproteobacteria</taxon>
        <taxon>Pseudomonadales</taxon>
        <taxon>Pseudomonadaceae</taxon>
        <taxon>Pseudomonas</taxon>
    </lineage>
</organism>
<evidence type="ECO:0000313" key="2">
    <source>
        <dbReference type="Proteomes" id="UP000181661"/>
    </source>
</evidence>
<gene>
    <name evidence="1" type="ORF">BFL40_12030</name>
</gene>
<name>A0A1S2V362_9PSED</name>
<accession>A0A1S2V362</accession>
<reference evidence="1 2" key="1">
    <citation type="submission" date="2016-08" db="EMBL/GenBank/DDBJ databases">
        <title>Draft genome sequence of Pseudomonas costantinii LMG 22119, type strain isolated from cultivated mushroom (Agaricus bisporus) sporophores.</title>
        <authorList>
            <person name="Tambong J.T."/>
        </authorList>
    </citation>
    <scope>NUCLEOTIDE SEQUENCE [LARGE SCALE GENOMIC DNA]</scope>
    <source>
        <strain evidence="1 2">LMG 22119</strain>
    </source>
</reference>
<comment type="caution">
    <text evidence="1">The sequence shown here is derived from an EMBL/GenBank/DDBJ whole genome shotgun (WGS) entry which is preliminary data.</text>
</comment>
<protein>
    <submittedName>
        <fullName evidence="1">Uncharacterized protein</fullName>
    </submittedName>
</protein>